<feature type="signal peptide" evidence="1">
    <location>
        <begin position="1"/>
        <end position="24"/>
    </location>
</feature>
<dbReference type="EMBL" id="JAKKPZ010000016">
    <property type="protein sequence ID" value="KAI1713106.1"/>
    <property type="molecule type" value="Genomic_DNA"/>
</dbReference>
<feature type="chain" id="PRO_5041940751" evidence="1">
    <location>
        <begin position="25"/>
        <end position="217"/>
    </location>
</feature>
<gene>
    <name evidence="2" type="ORF">DdX_09178</name>
</gene>
<proteinExistence type="predicted"/>
<evidence type="ECO:0000256" key="1">
    <source>
        <dbReference type="SAM" id="SignalP"/>
    </source>
</evidence>
<keyword evidence="1" id="KW-0732">Signal</keyword>
<dbReference type="Proteomes" id="UP001201812">
    <property type="component" value="Unassembled WGS sequence"/>
</dbReference>
<name>A0AAD4R6A6_9BILA</name>
<dbReference type="AlphaFoldDB" id="A0AAD4R6A6"/>
<accession>A0AAD4R6A6</accession>
<comment type="caution">
    <text evidence="2">The sequence shown here is derived from an EMBL/GenBank/DDBJ whole genome shotgun (WGS) entry which is preliminary data.</text>
</comment>
<organism evidence="2 3">
    <name type="scientific">Ditylenchus destructor</name>
    <dbReference type="NCBI Taxonomy" id="166010"/>
    <lineage>
        <taxon>Eukaryota</taxon>
        <taxon>Metazoa</taxon>
        <taxon>Ecdysozoa</taxon>
        <taxon>Nematoda</taxon>
        <taxon>Chromadorea</taxon>
        <taxon>Rhabditida</taxon>
        <taxon>Tylenchina</taxon>
        <taxon>Tylenchomorpha</taxon>
        <taxon>Sphaerularioidea</taxon>
        <taxon>Anguinidae</taxon>
        <taxon>Anguininae</taxon>
        <taxon>Ditylenchus</taxon>
    </lineage>
</organism>
<evidence type="ECO:0000313" key="3">
    <source>
        <dbReference type="Proteomes" id="UP001201812"/>
    </source>
</evidence>
<reference evidence="2" key="1">
    <citation type="submission" date="2022-01" db="EMBL/GenBank/DDBJ databases">
        <title>Genome Sequence Resource for Two Populations of Ditylenchus destructor, the Migratory Endoparasitic Phytonematode.</title>
        <authorList>
            <person name="Zhang H."/>
            <person name="Lin R."/>
            <person name="Xie B."/>
        </authorList>
    </citation>
    <scope>NUCLEOTIDE SEQUENCE</scope>
    <source>
        <strain evidence="2">BazhouSP</strain>
    </source>
</reference>
<protein>
    <submittedName>
        <fullName evidence="2">Uncharacterized protein</fullName>
    </submittedName>
</protein>
<evidence type="ECO:0000313" key="2">
    <source>
        <dbReference type="EMBL" id="KAI1713106.1"/>
    </source>
</evidence>
<keyword evidence="3" id="KW-1185">Reference proteome</keyword>
<sequence>MNILKYSLLVVFAVFFGLLEDISAGNTPEKVKKAFELYLNDNGTIWNKIATEVKDTFSNDAFLNDMAKEIVKLKFFELIARGDHGMSTSAIWKGWLDTQYKYDMGKYPVQRHAKSANKEEFKTLQKKADELWAKVKTAIGDKGAKVYLECLAVSWKSLMPQVKIAEEPLLRGILNELFPPSEAAAKLEAVKSGVIPEEEGKGAIEMGPVAQRKIIVD</sequence>